<gene>
    <name evidence="3" type="ORF">CHR53_22315</name>
</gene>
<dbReference type="PANTHER" id="PTHR45947">
    <property type="entry name" value="SULFOQUINOVOSYL TRANSFERASE SQD2"/>
    <property type="match status" value="1"/>
</dbReference>
<dbReference type="KEGG" id="nmk:CHR53_22315"/>
<dbReference type="OrthoDB" id="9806653at2"/>
<proteinExistence type="predicted"/>
<dbReference type="RefSeq" id="WP_127488404.1">
    <property type="nucleotide sequence ID" value="NZ_CP022572.1"/>
</dbReference>
<name>A0A3Q9QXD5_9BACI</name>
<dbReference type="STRING" id="1193713.GCA_001636315_01357"/>
<dbReference type="InterPro" id="IPR001296">
    <property type="entry name" value="Glyco_trans_1"/>
</dbReference>
<feature type="domain" description="Glycosyltransferase subfamily 4-like N-terminal" evidence="2">
    <location>
        <begin position="2"/>
        <end position="144"/>
    </location>
</feature>
<dbReference type="Pfam" id="PF00534">
    <property type="entry name" value="Glycos_transf_1"/>
    <property type="match status" value="1"/>
</dbReference>
<feature type="domain" description="Glycosyl transferase family 1" evidence="1">
    <location>
        <begin position="185"/>
        <end position="350"/>
    </location>
</feature>
<dbReference type="GO" id="GO:0016757">
    <property type="term" value="F:glycosyltransferase activity"/>
    <property type="evidence" value="ECO:0007669"/>
    <property type="project" value="InterPro"/>
</dbReference>
<dbReference type="EMBL" id="CP022572">
    <property type="protein sequence ID" value="AZU63760.1"/>
    <property type="molecule type" value="Genomic_DNA"/>
</dbReference>
<dbReference type="AlphaFoldDB" id="A0A3Q9QXD5"/>
<evidence type="ECO:0000313" key="3">
    <source>
        <dbReference type="EMBL" id="AZU63760.1"/>
    </source>
</evidence>
<evidence type="ECO:0000313" key="4">
    <source>
        <dbReference type="Proteomes" id="UP000282892"/>
    </source>
</evidence>
<sequence length="376" mass="42471">MKILYVTTISDTVNSFLIPHIKYLIANGNEVGVAFNTVQAVSSELVQAGCRVHQVTFQRNPFNRDNLIAYKEIKKILKEDGYDLVHVHTPVASFITRLACRRIKIKVLYTAHGFHFFEGAPKKNWAVYYALERLVAKWTDGIITMNDEDFHAAKRLKLRKRNSIYKVNGVGLDLSKFLPQTPERKKKLRQIYGYRDEDFILIYAGELSFRKNQDLLIEAISMIKSQVPNIKLLLAGDGSLLETYRNLAVKLDVQGHVEFLGQRDDIANLMAISDIAISSSRQEGLPVNVMEAMATGLPLIVTNCRGNRDLVKSGQNGIVIGIGDTKACASAILELVYSTELRQTYSENNTQLIKMYSLDTVINDMKDIYFKQSLNS</sequence>
<dbReference type="Gene3D" id="3.40.50.2000">
    <property type="entry name" value="Glycogen Phosphorylase B"/>
    <property type="match status" value="2"/>
</dbReference>
<protein>
    <submittedName>
        <fullName evidence="3">Glycosyltransferase family 1 protein</fullName>
    </submittedName>
</protein>
<dbReference type="InterPro" id="IPR050194">
    <property type="entry name" value="Glycosyltransferase_grp1"/>
</dbReference>
<dbReference type="Proteomes" id="UP000282892">
    <property type="component" value="Chromosome"/>
</dbReference>
<dbReference type="InterPro" id="IPR028098">
    <property type="entry name" value="Glyco_trans_4-like_N"/>
</dbReference>
<keyword evidence="4" id="KW-1185">Reference proteome</keyword>
<keyword evidence="3" id="KW-0808">Transferase</keyword>
<reference evidence="3 4" key="1">
    <citation type="submission" date="2017-07" db="EMBL/GenBank/DDBJ databases">
        <title>The complete genome sequence of Bacillus mesonae strain H20-5, an efficient strain improving plant abiotic stress resistance.</title>
        <authorList>
            <person name="Kim S.Y."/>
            <person name="Song H."/>
            <person name="Sang M.K."/>
            <person name="Weon H.-Y."/>
            <person name="Song J."/>
        </authorList>
    </citation>
    <scope>NUCLEOTIDE SEQUENCE [LARGE SCALE GENOMIC DNA]</scope>
    <source>
        <strain evidence="3 4">H20-5</strain>
    </source>
</reference>
<dbReference type="Pfam" id="PF13477">
    <property type="entry name" value="Glyco_trans_4_2"/>
    <property type="match status" value="1"/>
</dbReference>
<organism evidence="3 4">
    <name type="scientific">Neobacillus mesonae</name>
    <dbReference type="NCBI Taxonomy" id="1193713"/>
    <lineage>
        <taxon>Bacteria</taxon>
        <taxon>Bacillati</taxon>
        <taxon>Bacillota</taxon>
        <taxon>Bacilli</taxon>
        <taxon>Bacillales</taxon>
        <taxon>Bacillaceae</taxon>
        <taxon>Neobacillus</taxon>
    </lineage>
</organism>
<evidence type="ECO:0000259" key="2">
    <source>
        <dbReference type="Pfam" id="PF13477"/>
    </source>
</evidence>
<dbReference type="CDD" id="cd03808">
    <property type="entry name" value="GT4_CapM-like"/>
    <property type="match status" value="1"/>
</dbReference>
<dbReference type="PANTHER" id="PTHR45947:SF3">
    <property type="entry name" value="SULFOQUINOVOSYL TRANSFERASE SQD2"/>
    <property type="match status" value="1"/>
</dbReference>
<accession>A0A3Q9QXD5</accession>
<dbReference type="SUPFAM" id="SSF53756">
    <property type="entry name" value="UDP-Glycosyltransferase/glycogen phosphorylase"/>
    <property type="match status" value="1"/>
</dbReference>
<evidence type="ECO:0000259" key="1">
    <source>
        <dbReference type="Pfam" id="PF00534"/>
    </source>
</evidence>